<keyword evidence="2" id="KW-1185">Reference proteome</keyword>
<name>A0A922NXK8_9HYPH</name>
<dbReference type="SUPFAM" id="SSF69118">
    <property type="entry name" value="AhpD-like"/>
    <property type="match status" value="1"/>
</dbReference>
<dbReference type="InterPro" id="IPR029032">
    <property type="entry name" value="AhpD-like"/>
</dbReference>
<dbReference type="EMBL" id="JOKJ01000037">
    <property type="protein sequence ID" value="KEQ03131.1"/>
    <property type="molecule type" value="Genomic_DNA"/>
</dbReference>
<sequence>MFLRTIEPAEAEGEVASIYANELASMGRVMQATQCWSARPDILAPVERLLHQIRDGFSLGLINFRLITLVAAKHVPSSYCSYVYFKALSGMIGREQTLAVHRDFRNAGLTEQQIAMLAYAEQITIDASRISKADIDHLRTVGFTDVNIADIALAASFRNFMSRYFDAVGAEAEPDFLDDDLRVRAELPVARAD</sequence>
<dbReference type="OrthoDB" id="9810664at2"/>
<dbReference type="AlphaFoldDB" id="A0A922NXK8"/>
<dbReference type="Gene3D" id="1.20.1290.10">
    <property type="entry name" value="AhpD-like"/>
    <property type="match status" value="1"/>
</dbReference>
<proteinExistence type="predicted"/>
<reference evidence="1 2" key="1">
    <citation type="submission" date="2014-06" db="EMBL/GenBank/DDBJ databases">
        <title>Rhizobium pelagicum/R2-400B4.</title>
        <authorList>
            <person name="Kimes N.E."/>
            <person name="Lopez-Perez M."/>
        </authorList>
    </citation>
    <scope>NUCLEOTIDE SEQUENCE [LARGE SCALE GENOMIC DNA]</scope>
    <source>
        <strain evidence="1 2">R2-400B4</strain>
    </source>
</reference>
<dbReference type="Proteomes" id="UP000052167">
    <property type="component" value="Unassembled WGS sequence"/>
</dbReference>
<dbReference type="PANTHER" id="PTHR35446">
    <property type="entry name" value="SI:CH211-175M2.5"/>
    <property type="match status" value="1"/>
</dbReference>
<evidence type="ECO:0000313" key="1">
    <source>
        <dbReference type="EMBL" id="KEQ03131.1"/>
    </source>
</evidence>
<protein>
    <submittedName>
        <fullName evidence="1">Alkylhydroperoxidase</fullName>
    </submittedName>
</protein>
<dbReference type="PANTHER" id="PTHR35446:SF2">
    <property type="entry name" value="CARBOXYMUCONOLACTONE DECARBOXYLASE-LIKE DOMAIN-CONTAINING PROTEIN"/>
    <property type="match status" value="1"/>
</dbReference>
<organism evidence="1 2">
    <name type="scientific">Pseudorhizobium pelagicum</name>
    <dbReference type="NCBI Taxonomy" id="1509405"/>
    <lineage>
        <taxon>Bacteria</taxon>
        <taxon>Pseudomonadati</taxon>
        <taxon>Pseudomonadota</taxon>
        <taxon>Alphaproteobacteria</taxon>
        <taxon>Hyphomicrobiales</taxon>
        <taxon>Rhizobiaceae</taxon>
        <taxon>Rhizobium/Agrobacterium group</taxon>
        <taxon>Pseudorhizobium</taxon>
    </lineage>
</organism>
<dbReference type="RefSeq" id="WP_037169203.1">
    <property type="nucleotide sequence ID" value="NZ_JOKI01000033.1"/>
</dbReference>
<gene>
    <name evidence="1" type="ORF">GV68_17770</name>
</gene>
<evidence type="ECO:0000313" key="2">
    <source>
        <dbReference type="Proteomes" id="UP000052167"/>
    </source>
</evidence>
<comment type="caution">
    <text evidence="1">The sequence shown here is derived from an EMBL/GenBank/DDBJ whole genome shotgun (WGS) entry which is preliminary data.</text>
</comment>
<accession>A0A922NXK8</accession>